<accession>A0ABD3V595</accession>
<feature type="chain" id="PRO_5044864193" description="Lipocalin" evidence="1">
    <location>
        <begin position="17"/>
        <end position="118"/>
    </location>
</feature>
<organism evidence="2 3">
    <name type="scientific">Sinanodonta woodiana</name>
    <name type="common">Chinese pond mussel</name>
    <name type="synonym">Anodonta woodiana</name>
    <dbReference type="NCBI Taxonomy" id="1069815"/>
    <lineage>
        <taxon>Eukaryota</taxon>
        <taxon>Metazoa</taxon>
        <taxon>Spiralia</taxon>
        <taxon>Lophotrochozoa</taxon>
        <taxon>Mollusca</taxon>
        <taxon>Bivalvia</taxon>
        <taxon>Autobranchia</taxon>
        <taxon>Heteroconchia</taxon>
        <taxon>Palaeoheterodonta</taxon>
        <taxon>Unionida</taxon>
        <taxon>Unionoidea</taxon>
        <taxon>Unionidae</taxon>
        <taxon>Unioninae</taxon>
        <taxon>Sinanodonta</taxon>
    </lineage>
</organism>
<dbReference type="AlphaFoldDB" id="A0ABD3V595"/>
<evidence type="ECO:0000313" key="3">
    <source>
        <dbReference type="Proteomes" id="UP001634394"/>
    </source>
</evidence>
<proteinExistence type="predicted"/>
<evidence type="ECO:0000256" key="1">
    <source>
        <dbReference type="SAM" id="SignalP"/>
    </source>
</evidence>
<evidence type="ECO:0000313" key="2">
    <source>
        <dbReference type="EMBL" id="KAL3855730.1"/>
    </source>
</evidence>
<protein>
    <recommendedName>
        <fullName evidence="4">Lipocalin</fullName>
    </recommendedName>
</protein>
<name>A0ABD3V595_SINWO</name>
<dbReference type="Proteomes" id="UP001634394">
    <property type="component" value="Unassembled WGS sequence"/>
</dbReference>
<comment type="caution">
    <text evidence="2">The sequence shown here is derived from an EMBL/GenBank/DDBJ whole genome shotgun (WGS) entry which is preliminary data.</text>
</comment>
<keyword evidence="1" id="KW-0732">Signal</keyword>
<evidence type="ECO:0008006" key="4">
    <source>
        <dbReference type="Google" id="ProtNLM"/>
    </source>
</evidence>
<keyword evidence="3" id="KW-1185">Reference proteome</keyword>
<sequence length="118" mass="13194">MKVVVVLAALIAVSYGQTHHPHTATGSTHEPNVHEAFNFFYDFHTQKMMVTNHHNCYVFTLSDREKVDVHTDPGLTAIELKLLQMVDSATKTEVPKSSLEASVVHACGQNVRHYFTTS</sequence>
<gene>
    <name evidence="2" type="ORF">ACJMK2_014935</name>
</gene>
<reference evidence="2 3" key="1">
    <citation type="submission" date="2024-11" db="EMBL/GenBank/DDBJ databases">
        <title>Chromosome-level genome assembly of the freshwater bivalve Anodonta woodiana.</title>
        <authorList>
            <person name="Chen X."/>
        </authorList>
    </citation>
    <scope>NUCLEOTIDE SEQUENCE [LARGE SCALE GENOMIC DNA]</scope>
    <source>
        <strain evidence="2">MN2024</strain>
        <tissue evidence="2">Gills</tissue>
    </source>
</reference>
<feature type="signal peptide" evidence="1">
    <location>
        <begin position="1"/>
        <end position="16"/>
    </location>
</feature>
<dbReference type="EMBL" id="JBJQND010000014">
    <property type="protein sequence ID" value="KAL3855730.1"/>
    <property type="molecule type" value="Genomic_DNA"/>
</dbReference>